<evidence type="ECO:0000313" key="1">
    <source>
        <dbReference type="EMBL" id="KAK4020933.1"/>
    </source>
</evidence>
<sequence>MFDLFIIVEEAYRAEVDLGKLNILDWFERSMETLGVLVKENKFNPTICCDTHRKELVEIIWKLKSGLRNSINNQSQNHCENKQK</sequence>
<organism evidence="1 2">
    <name type="scientific">Daphnia magna</name>
    <dbReference type="NCBI Taxonomy" id="35525"/>
    <lineage>
        <taxon>Eukaryota</taxon>
        <taxon>Metazoa</taxon>
        <taxon>Ecdysozoa</taxon>
        <taxon>Arthropoda</taxon>
        <taxon>Crustacea</taxon>
        <taxon>Branchiopoda</taxon>
        <taxon>Diplostraca</taxon>
        <taxon>Cladocera</taxon>
        <taxon>Anomopoda</taxon>
        <taxon>Daphniidae</taxon>
        <taxon>Daphnia</taxon>
    </lineage>
</organism>
<proteinExistence type="predicted"/>
<comment type="caution">
    <text evidence="1">The sequence shown here is derived from an EMBL/GenBank/DDBJ whole genome shotgun (WGS) entry which is preliminary data.</text>
</comment>
<name>A0ABR0A7D0_9CRUS</name>
<protein>
    <submittedName>
        <fullName evidence="1">Uncharacterized protein</fullName>
    </submittedName>
</protein>
<dbReference type="Proteomes" id="UP001234178">
    <property type="component" value="Unassembled WGS sequence"/>
</dbReference>
<reference evidence="1 2" key="1">
    <citation type="journal article" date="2023" name="Nucleic Acids Res.">
        <title>The hologenome of Daphnia magna reveals possible DNA methylation and microbiome-mediated evolution of the host genome.</title>
        <authorList>
            <person name="Chaturvedi A."/>
            <person name="Li X."/>
            <person name="Dhandapani V."/>
            <person name="Marshall H."/>
            <person name="Kissane S."/>
            <person name="Cuenca-Cambronero M."/>
            <person name="Asole G."/>
            <person name="Calvet F."/>
            <person name="Ruiz-Romero M."/>
            <person name="Marangio P."/>
            <person name="Guigo R."/>
            <person name="Rago D."/>
            <person name="Mirbahai L."/>
            <person name="Eastwood N."/>
            <person name="Colbourne J.K."/>
            <person name="Zhou J."/>
            <person name="Mallon E."/>
            <person name="Orsini L."/>
        </authorList>
    </citation>
    <scope>NUCLEOTIDE SEQUENCE [LARGE SCALE GENOMIC DNA]</scope>
    <source>
        <strain evidence="1">LRV0_1</strain>
    </source>
</reference>
<keyword evidence="2" id="KW-1185">Reference proteome</keyword>
<accession>A0ABR0A7D0</accession>
<evidence type="ECO:0000313" key="2">
    <source>
        <dbReference type="Proteomes" id="UP001234178"/>
    </source>
</evidence>
<dbReference type="EMBL" id="JAOYFB010000036">
    <property type="protein sequence ID" value="KAK4020933.1"/>
    <property type="molecule type" value="Genomic_DNA"/>
</dbReference>
<gene>
    <name evidence="1" type="ORF">OUZ56_002873</name>
</gene>